<comment type="caution">
    <text evidence="3">The sequence shown here is derived from an EMBL/GenBank/DDBJ whole genome shotgun (WGS) entry which is preliminary data.</text>
</comment>
<keyword evidence="4" id="KW-1185">Reference proteome</keyword>
<evidence type="ECO:0000256" key="1">
    <source>
        <dbReference type="SAM" id="Phobius"/>
    </source>
</evidence>
<dbReference type="Proteomes" id="UP001374579">
    <property type="component" value="Unassembled WGS sequence"/>
</dbReference>
<proteinExistence type="predicted"/>
<feature type="signal peptide" evidence="2">
    <location>
        <begin position="1"/>
        <end position="18"/>
    </location>
</feature>
<keyword evidence="1" id="KW-1133">Transmembrane helix</keyword>
<feature type="chain" id="PRO_5042955102" evidence="2">
    <location>
        <begin position="19"/>
        <end position="103"/>
    </location>
</feature>
<keyword evidence="1" id="KW-0472">Membrane</keyword>
<protein>
    <submittedName>
        <fullName evidence="3">Uncharacterized protein</fullName>
    </submittedName>
</protein>
<organism evidence="3 4">
    <name type="scientific">Littorina saxatilis</name>
    <dbReference type="NCBI Taxonomy" id="31220"/>
    <lineage>
        <taxon>Eukaryota</taxon>
        <taxon>Metazoa</taxon>
        <taxon>Spiralia</taxon>
        <taxon>Lophotrochozoa</taxon>
        <taxon>Mollusca</taxon>
        <taxon>Gastropoda</taxon>
        <taxon>Caenogastropoda</taxon>
        <taxon>Littorinimorpha</taxon>
        <taxon>Littorinoidea</taxon>
        <taxon>Littorinidae</taxon>
        <taxon>Littorina</taxon>
    </lineage>
</organism>
<keyword evidence="2" id="KW-0732">Signal</keyword>
<sequence length="103" mass="11992">MLLLRYILFCSIISLAELRIRGRVSEARSRLRHGGFFSMWSHERANHSDDRHSDEEKLRESLEVLDKKIEAYGLGLLALFVLCVSIAWFCCSSHKGSIFRRLH</sequence>
<evidence type="ECO:0000256" key="2">
    <source>
        <dbReference type="SAM" id="SignalP"/>
    </source>
</evidence>
<feature type="transmembrane region" description="Helical" evidence="1">
    <location>
        <begin position="71"/>
        <end position="91"/>
    </location>
</feature>
<gene>
    <name evidence="3" type="ORF">V1264_004198</name>
</gene>
<keyword evidence="1" id="KW-0812">Transmembrane</keyword>
<reference evidence="3 4" key="1">
    <citation type="submission" date="2024-02" db="EMBL/GenBank/DDBJ databases">
        <title>Chromosome-scale genome assembly of the rough periwinkle Littorina saxatilis.</title>
        <authorList>
            <person name="De Jode A."/>
            <person name="Faria R."/>
            <person name="Formenti G."/>
            <person name="Sims Y."/>
            <person name="Smith T.P."/>
            <person name="Tracey A."/>
            <person name="Wood J.M.D."/>
            <person name="Zagrodzka Z.B."/>
            <person name="Johannesson K."/>
            <person name="Butlin R.K."/>
            <person name="Leder E.H."/>
        </authorList>
    </citation>
    <scope>NUCLEOTIDE SEQUENCE [LARGE SCALE GENOMIC DNA]</scope>
    <source>
        <strain evidence="3">Snail1</strain>
        <tissue evidence="3">Muscle</tissue>
    </source>
</reference>
<evidence type="ECO:0000313" key="4">
    <source>
        <dbReference type="Proteomes" id="UP001374579"/>
    </source>
</evidence>
<name>A0AAN9B1X2_9CAEN</name>
<evidence type="ECO:0000313" key="3">
    <source>
        <dbReference type="EMBL" id="KAK7097184.1"/>
    </source>
</evidence>
<dbReference type="AlphaFoldDB" id="A0AAN9B1X2"/>
<accession>A0AAN9B1X2</accession>
<dbReference type="EMBL" id="JBAMIC010000013">
    <property type="protein sequence ID" value="KAK7097184.1"/>
    <property type="molecule type" value="Genomic_DNA"/>
</dbReference>